<dbReference type="RefSeq" id="XP_036361806.1">
    <property type="nucleotide sequence ID" value="XM_036505913.1"/>
</dbReference>
<feature type="transmembrane region" description="Helical" evidence="1">
    <location>
        <begin position="250"/>
        <end position="267"/>
    </location>
</feature>
<evidence type="ECO:0000313" key="3">
    <source>
        <dbReference type="RefSeq" id="XP_036361806.1"/>
    </source>
</evidence>
<name>A0A7E6F1U5_9MOLL</name>
<accession>A0A7E6F1U5</accession>
<feature type="transmembrane region" description="Helical" evidence="1">
    <location>
        <begin position="1030"/>
        <end position="1049"/>
    </location>
</feature>
<dbReference type="KEGG" id="osn:118764827"/>
<protein>
    <submittedName>
        <fullName evidence="3">Uncharacterized protein LOC118764827 isoform X1</fullName>
    </submittedName>
</protein>
<proteinExistence type="predicted"/>
<feature type="transmembrane region" description="Helical" evidence="1">
    <location>
        <begin position="1061"/>
        <end position="1087"/>
    </location>
</feature>
<keyword evidence="1" id="KW-1133">Transmembrane helix</keyword>
<evidence type="ECO:0000313" key="2">
    <source>
        <dbReference type="Proteomes" id="UP000515154"/>
    </source>
</evidence>
<sequence length="1090" mass="127279">MFRHSENTETMARKGVIKRETVDFEPNNEIGKEDQVDSPFVYCICSALFLMLCMLLYTGYVLRTKSSRPILLRHNQSAEEWKLCKGTYIVYFVTPIFSGFRVARLAMLKVKLYGSGGIYTGSILNPPSKLFTAGSTELLVLASPENIGEINGITFVITTSNNMRKSYKWVVCDIEVLNYQNNERYIMTKKSLTFQLKAGMNTTSAHAELDKKIRSFLFRSFHDVLHKLITYHTWTLTKHHHGTYRFHDNVLLIFLIISLIMLINYLMNLLVPLEKTEGKAFTNLGHKLPVYIFVDFLVFFIPLIFEHLLRNINVKDVILKNGGQRFPHKLPLEEYEHFCINDKFAEYLHLIFCNLGIHQCDGIYNTNSEMAINDVYTEHMKNGVRKEDMTENLISHWWLHREPNNGCCLCTFNEDLHKAETRNYFVFRNEIVPIVNLNEYAFSILSLRCYCLKSFDDNYNEFPPLLTDSYRDKIIKKFVNSIFLLLHLCREFYLNYSRTINLSSVYNTYKALVYEMLHYYIHCILRYKSNQLNSQLHIDEVVIISDADSVRRDSSPAKRKFINMVNSLTWFCSRRFQGSTRHLKETSEISELPNQCFPLFNHLDKALEILIDAVVYVVYQQKYARENEKLNASMLQEIFSYASDILETCVYIENPSEELINKIDTNISQHNFLYIHTIVQGDDPQNPNFHELQLYFQRSVHDHEVLIKNAIDTVENNIIDSFFSEALLLYLQEQFPNENVKFSAETEIKMLCEKVIAESEEEVNKENIIPMFIFARLTLFWGIAVYVQNNQNTLGDKLTGQRLLSNILSVVKTNSHLYYQLKICLLEAGICEYCSGKSELNHQWYAHYMKLFSRPFLKRRITFNILFELENKLKAAVFHCIEDIMTHSFEMQTPLVSMYYVSVVIDQQSCVVVNFVKSFVAHWLGYLDTNQSASTFTENQHKEQADQLIISEAVDDEETTSKTEEEDDIPSFMDAMEKKLNLQPGELSMLYQSTYHFFDVEIDFADFYVNYEAVFFQDDYKVLPYRAKRYLQIAIGVIIVTGFLVLSIRNSDLQGPTVKEWSLLSLIGIILHVILFEPIKVVIIVIFQIY</sequence>
<keyword evidence="1" id="KW-0812">Transmembrane</keyword>
<dbReference type="Proteomes" id="UP000515154">
    <property type="component" value="Linkage group LG9"/>
</dbReference>
<feature type="transmembrane region" description="Helical" evidence="1">
    <location>
        <begin position="83"/>
        <end position="103"/>
    </location>
</feature>
<feature type="transmembrane region" description="Helical" evidence="1">
    <location>
        <begin position="39"/>
        <end position="62"/>
    </location>
</feature>
<gene>
    <name evidence="3" type="primary">LOC118764827</name>
</gene>
<evidence type="ECO:0000256" key="1">
    <source>
        <dbReference type="SAM" id="Phobius"/>
    </source>
</evidence>
<feature type="transmembrane region" description="Helical" evidence="1">
    <location>
        <begin position="288"/>
        <end position="305"/>
    </location>
</feature>
<keyword evidence="1" id="KW-0472">Membrane</keyword>
<dbReference type="AlphaFoldDB" id="A0A7E6F1U5"/>
<reference evidence="3" key="1">
    <citation type="submission" date="2025-08" db="UniProtKB">
        <authorList>
            <consortium name="RefSeq"/>
        </authorList>
    </citation>
    <scope>IDENTIFICATION</scope>
</reference>
<organism evidence="2 3">
    <name type="scientific">Octopus sinensis</name>
    <name type="common">East Asian common octopus</name>
    <dbReference type="NCBI Taxonomy" id="2607531"/>
    <lineage>
        <taxon>Eukaryota</taxon>
        <taxon>Metazoa</taxon>
        <taxon>Spiralia</taxon>
        <taxon>Lophotrochozoa</taxon>
        <taxon>Mollusca</taxon>
        <taxon>Cephalopoda</taxon>
        <taxon>Coleoidea</taxon>
        <taxon>Octopodiformes</taxon>
        <taxon>Octopoda</taxon>
        <taxon>Incirrata</taxon>
        <taxon>Octopodidae</taxon>
        <taxon>Octopus</taxon>
    </lineage>
</organism>
<keyword evidence="2" id="KW-1185">Reference proteome</keyword>